<feature type="transmembrane region" description="Helical" evidence="1">
    <location>
        <begin position="262"/>
        <end position="283"/>
    </location>
</feature>
<feature type="transmembrane region" description="Helical" evidence="1">
    <location>
        <begin position="303"/>
        <end position="328"/>
    </location>
</feature>
<keyword evidence="3" id="KW-1185">Reference proteome</keyword>
<evidence type="ECO:0008006" key="4">
    <source>
        <dbReference type="Google" id="ProtNLM"/>
    </source>
</evidence>
<keyword evidence="1" id="KW-0812">Transmembrane</keyword>
<gene>
    <name evidence="2" type="ORF">FLAG1_09165</name>
</gene>
<dbReference type="EMBL" id="JXCE01000329">
    <property type="protein sequence ID" value="KPA38016.1"/>
    <property type="molecule type" value="Genomic_DNA"/>
</dbReference>
<organism evidence="2 3">
    <name type="scientific">Fusarium langsethiae</name>
    <dbReference type="NCBI Taxonomy" id="179993"/>
    <lineage>
        <taxon>Eukaryota</taxon>
        <taxon>Fungi</taxon>
        <taxon>Dikarya</taxon>
        <taxon>Ascomycota</taxon>
        <taxon>Pezizomycotina</taxon>
        <taxon>Sordariomycetes</taxon>
        <taxon>Hypocreomycetidae</taxon>
        <taxon>Hypocreales</taxon>
        <taxon>Nectriaceae</taxon>
        <taxon>Fusarium</taxon>
    </lineage>
</organism>
<keyword evidence="1" id="KW-0472">Membrane</keyword>
<dbReference type="AlphaFoldDB" id="A0A0M9ERJ1"/>
<dbReference type="PANTHER" id="PTHR34414">
    <property type="entry name" value="HET DOMAIN-CONTAINING PROTEIN-RELATED"/>
    <property type="match status" value="1"/>
</dbReference>
<dbReference type="Pfam" id="PF20246">
    <property type="entry name" value="DUF6601"/>
    <property type="match status" value="1"/>
</dbReference>
<dbReference type="PANTHER" id="PTHR34414:SF1">
    <property type="entry name" value="SUBTILISIN-LIKE SERINE PROTEASE"/>
    <property type="match status" value="1"/>
</dbReference>
<sequence>MGCIPYSIFHKAPYGVWIESLASPTPPFTVRILERDFLGVANSSSKEDFGSLLPASARFNDDVVAPTSDPNFLERELSVSRLTDIQTWLWVCGRLMPPRQLHHQRLISRNIIISEQAELHMVWWRDRIFLKPMPKYLLDPNFWAANISHTAHLDVAAQSNLDSSARGFLYSYAALIAYKSDFRIAKEYGLLPEEVTWEGWKAFAAQILENHRYDRVNPRYWYGELRLSRLNKIYAFHKGYLLRGYSRVASHTVYGDLIRDNFSVLAGILAYVVIALTAMQVGLGVDGLLEKPAFQNASYFLTVFALIVPLIGAVFIFLIVFVMIVSNWKVTKTFESRRLKKMKVSLLGRRE</sequence>
<dbReference type="OrthoDB" id="5086500at2759"/>
<dbReference type="InterPro" id="IPR046536">
    <property type="entry name" value="DUF6601"/>
</dbReference>
<reference evidence="2 3" key="1">
    <citation type="submission" date="2015-04" db="EMBL/GenBank/DDBJ databases">
        <title>The draft genome sequence of Fusarium langsethiae, a T-2/HT-2 mycotoxin producer.</title>
        <authorList>
            <person name="Lysoe E."/>
            <person name="Divon H.H."/>
            <person name="Terzi V."/>
            <person name="Orru L."/>
            <person name="Lamontanara A."/>
            <person name="Kolseth A.-K."/>
            <person name="Frandsen R.J."/>
            <person name="Nielsen K."/>
            <person name="Thrane U."/>
        </authorList>
    </citation>
    <scope>NUCLEOTIDE SEQUENCE [LARGE SCALE GENOMIC DNA]</scope>
    <source>
        <strain evidence="2 3">Fl201059</strain>
    </source>
</reference>
<evidence type="ECO:0000313" key="2">
    <source>
        <dbReference type="EMBL" id="KPA38016.1"/>
    </source>
</evidence>
<proteinExistence type="predicted"/>
<evidence type="ECO:0000313" key="3">
    <source>
        <dbReference type="Proteomes" id="UP000037904"/>
    </source>
</evidence>
<keyword evidence="1" id="KW-1133">Transmembrane helix</keyword>
<protein>
    <recommendedName>
        <fullName evidence="4">Subtilisin serine protease</fullName>
    </recommendedName>
</protein>
<evidence type="ECO:0000256" key="1">
    <source>
        <dbReference type="SAM" id="Phobius"/>
    </source>
</evidence>
<name>A0A0M9ERJ1_FUSLA</name>
<dbReference type="Proteomes" id="UP000037904">
    <property type="component" value="Unassembled WGS sequence"/>
</dbReference>
<accession>A0A0M9ERJ1</accession>
<comment type="caution">
    <text evidence="2">The sequence shown here is derived from an EMBL/GenBank/DDBJ whole genome shotgun (WGS) entry which is preliminary data.</text>
</comment>